<sequence length="711" mass="80624">MENRPVDPDMEFIARDGPHYRCTLCRTHRNEALEPMRHSKMLHHIQGKLHKDRTARERVKNRELELAQGSQIVSIDVIVNPPALNIFYQIQLAPAPVPTLLPAEYTATVLPPDTSDQLYCESDTMSLDPMVGTPLPPPPPPLDDPRFPTLEYQYNEVFSREFIGDIFEHEHHDYTLYPDIFSVPPSAGFFDALLADESTSAPAGDVPGPNSSRSSNPDWAPYPDRAHFLTHSLFNTPHVRFSVAQQKAILDWANEMGTPDVPSLHSLSKCEEKVKDAFGDSTRMYRTHTGNVYYLNSVDAMVQQDFSNPHIREHLQFYPEDVDNFSAEIWHGEKLVQGHNRKQLTPMVTYDSKTYFIDEVCELTDHSLFIPDMFLRRSGDMWARGHLLGQDALGLNSNSYVKNPERILKPLSEFRGTCLDIQPTYPNGIEIEGSEPQNALLPNPLRAQSNGRPIYSVPFIVFVDDVSGNKSKQWNKHWCSYLSDASLPRTQFNRRFNTRFMGTTQHASPLEMLHGINDNFSEAFDKMVVAWDSLENCEVLIRPYMLFFAADNPMQAEECSSTGLRSNVFCRTCKTGGSQEHKLSDEGYSELFQAHELRTAKDTIENIHQQFEIAFTSTAVNTLTTFQRNTGVKDSIAQPILERIIKRRQEIQKSNPGISMPEVTSQLRHEFAGISDGLIMNPLLSIDDPPYFIARNGQVPLGSSCKCNGRE</sequence>
<feature type="region of interest" description="Disordered" evidence="1">
    <location>
        <begin position="200"/>
        <end position="219"/>
    </location>
</feature>
<name>A0A5N5Q7T4_9AGAM</name>
<dbReference type="AlphaFoldDB" id="A0A5N5Q7T4"/>
<evidence type="ECO:0000313" key="3">
    <source>
        <dbReference type="Proteomes" id="UP000383932"/>
    </source>
</evidence>
<dbReference type="EMBL" id="SSOP01000811">
    <property type="protein sequence ID" value="KAB5587749.1"/>
    <property type="molecule type" value="Genomic_DNA"/>
</dbReference>
<evidence type="ECO:0000313" key="2">
    <source>
        <dbReference type="EMBL" id="KAB5587749.1"/>
    </source>
</evidence>
<dbReference type="PANTHER" id="PTHR31912">
    <property type="entry name" value="IP13529P"/>
    <property type="match status" value="1"/>
</dbReference>
<dbReference type="Proteomes" id="UP000383932">
    <property type="component" value="Unassembled WGS sequence"/>
</dbReference>
<evidence type="ECO:0000256" key="1">
    <source>
        <dbReference type="SAM" id="MobiDB-lite"/>
    </source>
</evidence>
<protein>
    <submittedName>
        <fullName evidence="2">Uncharacterized protein</fullName>
    </submittedName>
</protein>
<proteinExistence type="predicted"/>
<keyword evidence="3" id="KW-1185">Reference proteome</keyword>
<dbReference type="OrthoDB" id="2246127at2759"/>
<reference evidence="2 3" key="1">
    <citation type="journal article" date="2019" name="Fungal Biol. Biotechnol.">
        <title>Draft genome sequence of fastidious pathogen Ceratobasidium theobromae, which causes vascular-streak dieback in Theobroma cacao.</title>
        <authorList>
            <person name="Ali S.S."/>
            <person name="Asman A."/>
            <person name="Shao J."/>
            <person name="Firmansyah A.P."/>
            <person name="Susilo A.W."/>
            <person name="Rosmana A."/>
            <person name="McMahon P."/>
            <person name="Junaid M."/>
            <person name="Guest D."/>
            <person name="Kheng T.Y."/>
            <person name="Meinhardt L.W."/>
            <person name="Bailey B.A."/>
        </authorList>
    </citation>
    <scope>NUCLEOTIDE SEQUENCE [LARGE SCALE GENOMIC DNA]</scope>
    <source>
        <strain evidence="2 3">CT2</strain>
    </source>
</reference>
<gene>
    <name evidence="2" type="ORF">CTheo_8810</name>
</gene>
<organism evidence="2 3">
    <name type="scientific">Ceratobasidium theobromae</name>
    <dbReference type="NCBI Taxonomy" id="1582974"/>
    <lineage>
        <taxon>Eukaryota</taxon>
        <taxon>Fungi</taxon>
        <taxon>Dikarya</taxon>
        <taxon>Basidiomycota</taxon>
        <taxon>Agaricomycotina</taxon>
        <taxon>Agaricomycetes</taxon>
        <taxon>Cantharellales</taxon>
        <taxon>Ceratobasidiaceae</taxon>
        <taxon>Ceratobasidium</taxon>
    </lineage>
</organism>
<dbReference type="PANTHER" id="PTHR31912:SF34">
    <property type="entry name" value="NOTOCHORD-RELATED PROTEIN"/>
    <property type="match status" value="1"/>
</dbReference>
<accession>A0A5N5Q7T4</accession>
<comment type="caution">
    <text evidence="2">The sequence shown here is derived from an EMBL/GenBank/DDBJ whole genome shotgun (WGS) entry which is preliminary data.</text>
</comment>